<gene>
    <name evidence="3" type="ORF">PPL_01820</name>
</gene>
<feature type="transmembrane region" description="Helical" evidence="2">
    <location>
        <begin position="174"/>
        <end position="195"/>
    </location>
</feature>
<dbReference type="InParanoid" id="D3B0K3"/>
<organism evidence="3 4">
    <name type="scientific">Heterostelium pallidum (strain ATCC 26659 / Pp 5 / PN500)</name>
    <name type="common">Cellular slime mold</name>
    <name type="synonym">Polysphondylium pallidum</name>
    <dbReference type="NCBI Taxonomy" id="670386"/>
    <lineage>
        <taxon>Eukaryota</taxon>
        <taxon>Amoebozoa</taxon>
        <taxon>Evosea</taxon>
        <taxon>Eumycetozoa</taxon>
        <taxon>Dictyostelia</taxon>
        <taxon>Acytosteliales</taxon>
        <taxon>Acytosteliaceae</taxon>
        <taxon>Heterostelium</taxon>
    </lineage>
</organism>
<evidence type="ECO:0000313" key="3">
    <source>
        <dbReference type="EMBL" id="EFA84827.1"/>
    </source>
</evidence>
<evidence type="ECO:0000256" key="2">
    <source>
        <dbReference type="SAM" id="Phobius"/>
    </source>
</evidence>
<dbReference type="Proteomes" id="UP000001396">
    <property type="component" value="Unassembled WGS sequence"/>
</dbReference>
<evidence type="ECO:0000313" key="4">
    <source>
        <dbReference type="Proteomes" id="UP000001396"/>
    </source>
</evidence>
<protein>
    <submittedName>
        <fullName evidence="3">Uncharacterized protein</fullName>
    </submittedName>
</protein>
<feature type="region of interest" description="Disordered" evidence="1">
    <location>
        <begin position="241"/>
        <end position="305"/>
    </location>
</feature>
<keyword evidence="4" id="KW-1185">Reference proteome</keyword>
<feature type="transmembrane region" description="Helical" evidence="2">
    <location>
        <begin position="12"/>
        <end position="35"/>
    </location>
</feature>
<feature type="transmembrane region" description="Helical" evidence="2">
    <location>
        <begin position="89"/>
        <end position="113"/>
    </location>
</feature>
<feature type="compositionally biased region" description="Basic and acidic residues" evidence="1">
    <location>
        <begin position="269"/>
        <end position="280"/>
    </location>
</feature>
<evidence type="ECO:0000256" key="1">
    <source>
        <dbReference type="SAM" id="MobiDB-lite"/>
    </source>
</evidence>
<comment type="caution">
    <text evidence="3">The sequence shown here is derived from an EMBL/GenBank/DDBJ whole genome shotgun (WGS) entry which is preliminary data.</text>
</comment>
<keyword evidence="2" id="KW-1133">Transmembrane helix</keyword>
<feature type="compositionally biased region" description="Acidic residues" evidence="1">
    <location>
        <begin position="294"/>
        <end position="305"/>
    </location>
</feature>
<accession>D3B0K3</accession>
<dbReference type="GeneID" id="31357347"/>
<reference evidence="3 4" key="1">
    <citation type="journal article" date="2011" name="Genome Res.">
        <title>Phylogeny-wide analysis of social amoeba genomes highlights ancient origins for complex intercellular communication.</title>
        <authorList>
            <person name="Heidel A.J."/>
            <person name="Lawal H.M."/>
            <person name="Felder M."/>
            <person name="Schilde C."/>
            <person name="Helps N.R."/>
            <person name="Tunggal B."/>
            <person name="Rivero F."/>
            <person name="John U."/>
            <person name="Schleicher M."/>
            <person name="Eichinger L."/>
            <person name="Platzer M."/>
            <person name="Noegel A.A."/>
            <person name="Schaap P."/>
            <person name="Gloeckner G."/>
        </authorList>
    </citation>
    <scope>NUCLEOTIDE SEQUENCE [LARGE SCALE GENOMIC DNA]</scope>
    <source>
        <strain evidence="4">ATCC 26659 / Pp 5 / PN500</strain>
    </source>
</reference>
<feature type="transmembrane region" description="Helical" evidence="2">
    <location>
        <begin position="125"/>
        <end position="151"/>
    </location>
</feature>
<keyword evidence="2" id="KW-0812">Transmembrane</keyword>
<proteinExistence type="predicted"/>
<dbReference type="EMBL" id="ADBJ01000008">
    <property type="protein sequence ID" value="EFA84827.1"/>
    <property type="molecule type" value="Genomic_DNA"/>
</dbReference>
<dbReference type="RefSeq" id="XP_020436938.1">
    <property type="nucleotide sequence ID" value="XM_020572821.1"/>
</dbReference>
<sequence length="305" mass="34080">MSGEFLDKKSSILFFISLANLVFVVVSLCTDWYGASIYAGNHDYYTITKFSATLYGLKTTFELNDNGNIDIVYSYQKYTDLYKSTQTNVMIATGIFQYFSLICLLGVMACLVVNHYYEHWVLPKVHLILSALMVLFELICILMVSHIYIAYEDSYGWMEAFGGTSGGNSWGPKVGFSFCCISFMLAVGTLIPTLIRLNEQHNHSHLSSEDNAAFEDAPLLSHNNNNSQSYQSIYSPVPITTTSTTTTTNSNPNTPTVTIVTPPTSKNSIDSKSEPIEPKHQPQQPTATTTNNNEESEESNEYQEF</sequence>
<name>D3B0K3_HETP5</name>
<feature type="compositionally biased region" description="Low complexity" evidence="1">
    <location>
        <begin position="241"/>
        <end position="264"/>
    </location>
</feature>
<dbReference type="AlphaFoldDB" id="D3B0K3"/>
<keyword evidence="2" id="KW-0472">Membrane</keyword>